<feature type="binding site" evidence="6">
    <location>
        <position position="93"/>
    </location>
    <ligand>
        <name>Ca(2+)</name>
        <dbReference type="ChEBI" id="CHEBI:29108"/>
        <label>3</label>
    </ligand>
</feature>
<dbReference type="InterPro" id="IPR021190">
    <property type="entry name" value="Pept_M10A"/>
</dbReference>
<reference evidence="8" key="2">
    <citation type="journal article" date="2023" name="Plants (Basel)">
        <title>Annotation of the Turnera subulata (Passifloraceae) Draft Genome Reveals the S-Locus Evolved after the Divergence of Turneroideae from Passifloroideae in a Stepwise Manner.</title>
        <authorList>
            <person name="Henning P.M."/>
            <person name="Roalson E.H."/>
            <person name="Mir W."/>
            <person name="McCubbin A.G."/>
            <person name="Shore J.S."/>
        </authorList>
    </citation>
    <scope>NUCLEOTIDE SEQUENCE</scope>
    <source>
        <strain evidence="8">F60SS</strain>
    </source>
</reference>
<dbReference type="Proteomes" id="UP001141552">
    <property type="component" value="Unassembled WGS sequence"/>
</dbReference>
<reference evidence="8" key="1">
    <citation type="submission" date="2022-02" db="EMBL/GenBank/DDBJ databases">
        <authorList>
            <person name="Henning P.M."/>
            <person name="McCubbin A.G."/>
            <person name="Shore J.S."/>
        </authorList>
    </citation>
    <scope>NUCLEOTIDE SEQUENCE</scope>
    <source>
        <strain evidence="8">F60SS</strain>
        <tissue evidence="8">Leaves</tissue>
    </source>
</reference>
<dbReference type="SUPFAM" id="SSF55486">
    <property type="entry name" value="Metalloproteases ('zincins'), catalytic domain"/>
    <property type="match status" value="1"/>
</dbReference>
<dbReference type="OrthoDB" id="907195at2759"/>
<feature type="binding site" evidence="6">
    <location>
        <position position="115"/>
    </location>
    <ligand>
        <name>Ca(2+)</name>
        <dbReference type="ChEBI" id="CHEBI:29108"/>
        <label>1</label>
    </ligand>
</feature>
<gene>
    <name evidence="8" type="ORF">Tsubulata_024345</name>
</gene>
<keyword evidence="1" id="KW-0645">Protease</keyword>
<evidence type="ECO:0000256" key="1">
    <source>
        <dbReference type="ARBA" id="ARBA00022670"/>
    </source>
</evidence>
<dbReference type="GO" id="GO:0006508">
    <property type="term" value="P:proteolysis"/>
    <property type="evidence" value="ECO:0007669"/>
    <property type="project" value="UniProtKB-KW"/>
</dbReference>
<feature type="binding site" evidence="6">
    <location>
        <position position="115"/>
    </location>
    <ligand>
        <name>Ca(2+)</name>
        <dbReference type="ChEBI" id="CHEBI:29108"/>
        <label>3</label>
    </ligand>
</feature>
<name>A0A9Q0GIB0_9ROSI</name>
<feature type="binding site" evidence="6">
    <location>
        <position position="92"/>
    </location>
    <ligand>
        <name>Ca(2+)</name>
        <dbReference type="ChEBI" id="CHEBI:29108"/>
        <label>3</label>
    </ligand>
</feature>
<evidence type="ECO:0000256" key="3">
    <source>
        <dbReference type="ARBA" id="ARBA00022801"/>
    </source>
</evidence>
<dbReference type="AlphaFoldDB" id="A0A9Q0GIB0"/>
<feature type="domain" description="Peptidase M10 metallopeptidase" evidence="7">
    <location>
        <begin position="24"/>
        <end position="177"/>
    </location>
</feature>
<evidence type="ECO:0000313" key="9">
    <source>
        <dbReference type="Proteomes" id="UP001141552"/>
    </source>
</evidence>
<keyword evidence="2 6" id="KW-0479">Metal-binding</keyword>
<evidence type="ECO:0000256" key="4">
    <source>
        <dbReference type="ARBA" id="ARBA00022833"/>
    </source>
</evidence>
<keyword evidence="3" id="KW-0378">Hydrolase</keyword>
<evidence type="ECO:0000259" key="7">
    <source>
        <dbReference type="Pfam" id="PF00413"/>
    </source>
</evidence>
<comment type="cofactor">
    <cofactor evidence="6">
        <name>Zn(2+)</name>
        <dbReference type="ChEBI" id="CHEBI:29105"/>
    </cofactor>
    <text evidence="6">Binds 2 Zn(2+) ions per subunit.</text>
</comment>
<organism evidence="8 9">
    <name type="scientific">Turnera subulata</name>
    <dbReference type="NCBI Taxonomy" id="218843"/>
    <lineage>
        <taxon>Eukaryota</taxon>
        <taxon>Viridiplantae</taxon>
        <taxon>Streptophyta</taxon>
        <taxon>Embryophyta</taxon>
        <taxon>Tracheophyta</taxon>
        <taxon>Spermatophyta</taxon>
        <taxon>Magnoliopsida</taxon>
        <taxon>eudicotyledons</taxon>
        <taxon>Gunneridae</taxon>
        <taxon>Pentapetalae</taxon>
        <taxon>rosids</taxon>
        <taxon>fabids</taxon>
        <taxon>Malpighiales</taxon>
        <taxon>Passifloraceae</taxon>
        <taxon>Turnera</taxon>
    </lineage>
</organism>
<evidence type="ECO:0000256" key="2">
    <source>
        <dbReference type="ARBA" id="ARBA00022723"/>
    </source>
</evidence>
<feature type="binding site" evidence="6">
    <location>
        <position position="152"/>
    </location>
    <ligand>
        <name>Zn(2+)</name>
        <dbReference type="ChEBI" id="CHEBI:29105"/>
        <label>2</label>
        <note>catalytic</note>
    </ligand>
</feature>
<feature type="active site" evidence="5">
    <location>
        <position position="135"/>
    </location>
</feature>
<dbReference type="GO" id="GO:0004222">
    <property type="term" value="F:metalloendopeptidase activity"/>
    <property type="evidence" value="ECO:0007669"/>
    <property type="project" value="InterPro"/>
</dbReference>
<proteinExistence type="predicted"/>
<dbReference type="InterPro" id="IPR024079">
    <property type="entry name" value="MetalloPept_cat_dom_sf"/>
</dbReference>
<evidence type="ECO:0000256" key="6">
    <source>
        <dbReference type="PIRSR" id="PIRSR621190-2"/>
    </source>
</evidence>
<keyword evidence="6" id="KW-0106">Calcium</keyword>
<feature type="binding site" evidence="6">
    <location>
        <position position="77"/>
    </location>
    <ligand>
        <name>Ca(2+)</name>
        <dbReference type="ChEBI" id="CHEBI:29108"/>
        <label>2</label>
    </ligand>
</feature>
<dbReference type="GO" id="GO:0031012">
    <property type="term" value="C:extracellular matrix"/>
    <property type="evidence" value="ECO:0007669"/>
    <property type="project" value="InterPro"/>
</dbReference>
<dbReference type="PRINTS" id="PR00138">
    <property type="entry name" value="MATRIXIN"/>
</dbReference>
<keyword evidence="9" id="KW-1185">Reference proteome</keyword>
<dbReference type="EMBL" id="JAKUCV010000271">
    <property type="protein sequence ID" value="KAJ4850615.1"/>
    <property type="molecule type" value="Genomic_DNA"/>
</dbReference>
<dbReference type="PANTHER" id="PTHR10201">
    <property type="entry name" value="MATRIX METALLOPROTEINASE"/>
    <property type="match status" value="1"/>
</dbReference>
<keyword evidence="4 6" id="KW-0862">Zinc</keyword>
<dbReference type="PANTHER" id="PTHR10201:SF213">
    <property type="entry name" value="METALLOENDOPROTEINASE 2-MMP-LIKE"/>
    <property type="match status" value="1"/>
</dbReference>
<feature type="binding site" evidence="6">
    <location>
        <position position="112"/>
    </location>
    <ligand>
        <name>Ca(2+)</name>
        <dbReference type="ChEBI" id="CHEBI:29108"/>
        <label>3</label>
    </ligand>
</feature>
<dbReference type="InterPro" id="IPR001818">
    <property type="entry name" value="Pept_M10_metallopeptidase"/>
</dbReference>
<protein>
    <recommendedName>
        <fullName evidence="7">Peptidase M10 metallopeptidase domain-containing protein</fullName>
    </recommendedName>
</protein>
<dbReference type="GO" id="GO:0008270">
    <property type="term" value="F:zinc ion binding"/>
    <property type="evidence" value="ECO:0007669"/>
    <property type="project" value="InterPro"/>
</dbReference>
<feature type="binding site" evidence="6">
    <location>
        <position position="144"/>
    </location>
    <ligand>
        <name>Zn(2+)</name>
        <dbReference type="ChEBI" id="CHEBI:29105"/>
        <label>2</label>
        <note>catalytic</note>
    </ligand>
</feature>
<dbReference type="GO" id="GO:0030198">
    <property type="term" value="P:extracellular matrix organization"/>
    <property type="evidence" value="ECO:0007669"/>
    <property type="project" value="TreeGrafter"/>
</dbReference>
<evidence type="ECO:0000313" key="8">
    <source>
        <dbReference type="EMBL" id="KAJ4850615.1"/>
    </source>
</evidence>
<comment type="cofactor">
    <cofactor evidence="6">
        <name>Ca(2+)</name>
        <dbReference type="ChEBI" id="CHEBI:29108"/>
    </cofactor>
    <text evidence="6">Can bind about 5 Ca(2+) ions per subunit.</text>
</comment>
<accession>A0A9Q0GIB0</accession>
<comment type="caution">
    <text evidence="8">The sequence shown here is derived from an EMBL/GenBank/DDBJ whole genome shotgun (WGS) entry which is preliminary data.</text>
</comment>
<dbReference type="Gene3D" id="3.40.390.10">
    <property type="entry name" value="Collagenase (Catalytic Domain)"/>
    <property type="match status" value="1"/>
</dbReference>
<feature type="binding site" evidence="6">
    <location>
        <position position="134"/>
    </location>
    <ligand>
        <name>Zn(2+)</name>
        <dbReference type="ChEBI" id="CHEBI:29105"/>
        <label>2</label>
        <note>catalytic</note>
    </ligand>
</feature>
<dbReference type="Pfam" id="PF00413">
    <property type="entry name" value="Peptidase_M10"/>
    <property type="match status" value="1"/>
</dbReference>
<dbReference type="GO" id="GO:0030574">
    <property type="term" value="P:collagen catabolic process"/>
    <property type="evidence" value="ECO:0007669"/>
    <property type="project" value="TreeGrafter"/>
</dbReference>
<sequence>MKAAGKYNVAHSLNHAAAHIWPASRRSLTWAVAPGTRKDAIDPLAKQSIEPWSVASGRNFTFKCNSEKNYNIYNASDIKISSRTKATDPALDGKGNVIAYGTPPTEGIMVLDGDETWAPGPLAGATDIGSVGLHEMGNILALEHSSDEKTVMFPSIGLGVRKGLGESDIAAPKNLYGF</sequence>
<evidence type="ECO:0000256" key="5">
    <source>
        <dbReference type="PIRSR" id="PIRSR621190-1"/>
    </source>
</evidence>